<name>K9ECY0_9ACTO</name>
<accession>K9ECY0</accession>
<sequence length="163" mass="17122">MSETQNGEQNFQNNFSQPAGGQAVDPNAAQYQQGFQEQQGYGQQWAPSAYSAPAPGQGQAPYGYQQPPVNPSAFGYLFNLDFNKRGGKGLAKIAQILAIVAAGILLIYALFALIAVLSSGYSLTAMDVISALFAFALQVSIALLIPAATRLLGEAATKSDSEA</sequence>
<proteinExistence type="predicted"/>
<gene>
    <name evidence="3" type="ORF">HMPREF9233_01485</name>
</gene>
<protein>
    <recommendedName>
        <fullName evidence="5">DUF4282 domain-containing protein</fullName>
    </recommendedName>
</protein>
<evidence type="ECO:0000313" key="3">
    <source>
        <dbReference type="EMBL" id="EKU94538.1"/>
    </source>
</evidence>
<feature type="compositionally biased region" description="Polar residues" evidence="1">
    <location>
        <begin position="1"/>
        <end position="19"/>
    </location>
</feature>
<evidence type="ECO:0000256" key="1">
    <source>
        <dbReference type="SAM" id="MobiDB-lite"/>
    </source>
</evidence>
<evidence type="ECO:0000256" key="2">
    <source>
        <dbReference type="SAM" id="Phobius"/>
    </source>
</evidence>
<dbReference type="Proteomes" id="UP000009888">
    <property type="component" value="Unassembled WGS sequence"/>
</dbReference>
<evidence type="ECO:0008006" key="5">
    <source>
        <dbReference type="Google" id="ProtNLM"/>
    </source>
</evidence>
<dbReference type="STRING" id="202789.GCA_001457435_00620"/>
<keyword evidence="2" id="KW-0472">Membrane</keyword>
<evidence type="ECO:0000313" key="4">
    <source>
        <dbReference type="Proteomes" id="UP000009888"/>
    </source>
</evidence>
<reference evidence="3 4" key="1">
    <citation type="submission" date="2012-09" db="EMBL/GenBank/DDBJ databases">
        <title>The Genome Sequence of Actinobaculum massiliae ACS-171-V-COL2.</title>
        <authorList>
            <consortium name="The Broad Institute Genome Sequencing Platform"/>
            <person name="Earl A."/>
            <person name="Ward D."/>
            <person name="Feldgarden M."/>
            <person name="Gevers D."/>
            <person name="Saerens B."/>
            <person name="Vaneechoutte M."/>
            <person name="Walker B."/>
            <person name="Young S.K."/>
            <person name="Zeng Q."/>
            <person name="Gargeya S."/>
            <person name="Fitzgerald M."/>
            <person name="Haas B."/>
            <person name="Abouelleil A."/>
            <person name="Alvarado L."/>
            <person name="Arachchi H.M."/>
            <person name="Berlin A."/>
            <person name="Chapman S.B."/>
            <person name="Goldberg J."/>
            <person name="Griggs A."/>
            <person name="Gujja S."/>
            <person name="Hansen M."/>
            <person name="Howarth C."/>
            <person name="Imamovic A."/>
            <person name="Larimer J."/>
            <person name="McCowen C."/>
            <person name="Montmayeur A."/>
            <person name="Murphy C."/>
            <person name="Neiman D."/>
            <person name="Pearson M."/>
            <person name="Priest M."/>
            <person name="Roberts A."/>
            <person name="Saif S."/>
            <person name="Shea T."/>
            <person name="Sisk P."/>
            <person name="Sykes S."/>
            <person name="Wortman J."/>
            <person name="Nusbaum C."/>
            <person name="Birren B."/>
        </authorList>
    </citation>
    <scope>NUCLEOTIDE SEQUENCE [LARGE SCALE GENOMIC DNA]</scope>
    <source>
        <strain evidence="4">ACS-171-V-Col2</strain>
    </source>
</reference>
<dbReference type="RefSeq" id="WP_007001690.1">
    <property type="nucleotide sequence ID" value="NZ_JH992956.1"/>
</dbReference>
<dbReference type="EMBL" id="AGWL01000008">
    <property type="protein sequence ID" value="EKU94538.1"/>
    <property type="molecule type" value="Genomic_DNA"/>
</dbReference>
<comment type="caution">
    <text evidence="3">The sequence shown here is derived from an EMBL/GenBank/DDBJ whole genome shotgun (WGS) entry which is preliminary data.</text>
</comment>
<feature type="region of interest" description="Disordered" evidence="1">
    <location>
        <begin position="1"/>
        <end position="29"/>
    </location>
</feature>
<dbReference type="HOGENOM" id="CLU_1623650_0_0_11"/>
<feature type="transmembrane region" description="Helical" evidence="2">
    <location>
        <begin position="128"/>
        <end position="148"/>
    </location>
</feature>
<dbReference type="PATRIC" id="fig|883066.3.peg.1548"/>
<keyword evidence="4" id="KW-1185">Reference proteome</keyword>
<dbReference type="eggNOG" id="ENOG50325Y5">
    <property type="taxonomic scope" value="Bacteria"/>
</dbReference>
<organism evidence="3 4">
    <name type="scientific">Actinobaculum massiliense ACS-171-V-Col2</name>
    <dbReference type="NCBI Taxonomy" id="883066"/>
    <lineage>
        <taxon>Bacteria</taxon>
        <taxon>Bacillati</taxon>
        <taxon>Actinomycetota</taxon>
        <taxon>Actinomycetes</taxon>
        <taxon>Actinomycetales</taxon>
        <taxon>Actinomycetaceae</taxon>
        <taxon>Actinobaculum</taxon>
    </lineage>
</organism>
<feature type="transmembrane region" description="Helical" evidence="2">
    <location>
        <begin position="93"/>
        <end position="116"/>
    </location>
</feature>
<dbReference type="AlphaFoldDB" id="K9ECY0"/>
<keyword evidence="2" id="KW-1133">Transmembrane helix</keyword>
<keyword evidence="2" id="KW-0812">Transmembrane</keyword>